<name>A0A699ZMN7_HAELA</name>
<comment type="caution">
    <text evidence="2">The sequence shown here is derived from an EMBL/GenBank/DDBJ whole genome shotgun (WGS) entry which is preliminary data.</text>
</comment>
<evidence type="ECO:0000256" key="1">
    <source>
        <dbReference type="SAM" id="MobiDB-lite"/>
    </source>
</evidence>
<protein>
    <submittedName>
        <fullName evidence="2">Uncharacterized protein</fullName>
    </submittedName>
</protein>
<accession>A0A699ZMN7</accession>
<dbReference type="AlphaFoldDB" id="A0A699ZMN7"/>
<feature type="compositionally biased region" description="Basic and acidic residues" evidence="1">
    <location>
        <begin position="36"/>
        <end position="45"/>
    </location>
</feature>
<organism evidence="2 3">
    <name type="scientific">Haematococcus lacustris</name>
    <name type="common">Green alga</name>
    <name type="synonym">Haematococcus pluvialis</name>
    <dbReference type="NCBI Taxonomy" id="44745"/>
    <lineage>
        <taxon>Eukaryota</taxon>
        <taxon>Viridiplantae</taxon>
        <taxon>Chlorophyta</taxon>
        <taxon>core chlorophytes</taxon>
        <taxon>Chlorophyceae</taxon>
        <taxon>CS clade</taxon>
        <taxon>Chlamydomonadales</taxon>
        <taxon>Haematococcaceae</taxon>
        <taxon>Haematococcus</taxon>
    </lineage>
</organism>
<dbReference type="EMBL" id="BLLF01001560">
    <property type="protein sequence ID" value="GFH20024.1"/>
    <property type="molecule type" value="Genomic_DNA"/>
</dbReference>
<dbReference type="Proteomes" id="UP000485058">
    <property type="component" value="Unassembled WGS sequence"/>
</dbReference>
<feature type="region of interest" description="Disordered" evidence="1">
    <location>
        <begin position="18"/>
        <end position="56"/>
    </location>
</feature>
<evidence type="ECO:0000313" key="2">
    <source>
        <dbReference type="EMBL" id="GFH20024.1"/>
    </source>
</evidence>
<gene>
    <name evidence="2" type="ORF">HaLaN_17074</name>
</gene>
<sequence length="91" mass="9810">MISLRADASSLEAKLQQVKLDSKGAPSKGPGQLPDQPEHRADKRPASANPCRHLSVGRGHSTALRCHNKELLEGRYARAGPAVMTYIAHAM</sequence>
<reference evidence="2 3" key="1">
    <citation type="submission" date="2020-02" db="EMBL/GenBank/DDBJ databases">
        <title>Draft genome sequence of Haematococcus lacustris strain NIES-144.</title>
        <authorList>
            <person name="Morimoto D."/>
            <person name="Nakagawa S."/>
            <person name="Yoshida T."/>
            <person name="Sawayama S."/>
        </authorList>
    </citation>
    <scope>NUCLEOTIDE SEQUENCE [LARGE SCALE GENOMIC DNA]</scope>
    <source>
        <strain evidence="2 3">NIES-144</strain>
    </source>
</reference>
<evidence type="ECO:0000313" key="3">
    <source>
        <dbReference type="Proteomes" id="UP000485058"/>
    </source>
</evidence>
<keyword evidence="3" id="KW-1185">Reference proteome</keyword>
<proteinExistence type="predicted"/>